<organism evidence="2 3">
    <name type="scientific">Vibrio owensii</name>
    <dbReference type="NCBI Taxonomy" id="696485"/>
    <lineage>
        <taxon>Bacteria</taxon>
        <taxon>Pseudomonadati</taxon>
        <taxon>Pseudomonadota</taxon>
        <taxon>Gammaproteobacteria</taxon>
        <taxon>Vibrionales</taxon>
        <taxon>Vibrionaceae</taxon>
        <taxon>Vibrio</taxon>
    </lineage>
</organism>
<accession>A0AAU9QBJ1</accession>
<comment type="caution">
    <text evidence="2">The sequence shown here is derived from an EMBL/GenBank/DDBJ whole genome shotgun (WGS) entry which is preliminary data.</text>
</comment>
<gene>
    <name evidence="2" type="ORF">THF1D04_600003</name>
</gene>
<dbReference type="RefSeq" id="WP_153645163.1">
    <property type="nucleotide sequence ID" value="NZ_CAKMTQ010000057.1"/>
</dbReference>
<reference evidence="2" key="1">
    <citation type="submission" date="2022-01" db="EMBL/GenBank/DDBJ databases">
        <authorList>
            <person name="Lagorce A."/>
        </authorList>
    </citation>
    <scope>NUCLEOTIDE SEQUENCE</scope>
    <source>
        <strain evidence="2">Th15_F1_D04</strain>
    </source>
</reference>
<dbReference type="Proteomes" id="UP001295420">
    <property type="component" value="Unassembled WGS sequence"/>
</dbReference>
<evidence type="ECO:0000256" key="1">
    <source>
        <dbReference type="SAM" id="MobiDB-lite"/>
    </source>
</evidence>
<evidence type="ECO:0000313" key="3">
    <source>
        <dbReference type="Proteomes" id="UP001295420"/>
    </source>
</evidence>
<dbReference type="EMBL" id="CAKMTQ010000057">
    <property type="protein sequence ID" value="CAH1540802.1"/>
    <property type="molecule type" value="Genomic_DNA"/>
</dbReference>
<evidence type="ECO:0000313" key="2">
    <source>
        <dbReference type="EMBL" id="CAH1540802.1"/>
    </source>
</evidence>
<name>A0AAU9QBJ1_9VIBR</name>
<feature type="region of interest" description="Disordered" evidence="1">
    <location>
        <begin position="34"/>
        <end position="55"/>
    </location>
</feature>
<feature type="compositionally biased region" description="Polar residues" evidence="1">
    <location>
        <begin position="34"/>
        <end position="46"/>
    </location>
</feature>
<sequence length="55" mass="6293">MKKVELEDAPKINVKEVIEQRRLSKIKMANKLLKQTSSQSSMTYPTVTVKKLKSS</sequence>
<dbReference type="AlphaFoldDB" id="A0AAU9QBJ1"/>
<proteinExistence type="predicted"/>
<protein>
    <submittedName>
        <fullName evidence="2">Uncharacterized protein</fullName>
    </submittedName>
</protein>